<keyword evidence="2" id="KW-0515">Mutator protein</keyword>
<keyword evidence="5" id="KW-0808">Transferase</keyword>
<dbReference type="InterPro" id="IPR043128">
    <property type="entry name" value="Rev_trsase/Diguanyl_cyclase"/>
</dbReference>
<evidence type="ECO:0000313" key="9">
    <source>
        <dbReference type="Proteomes" id="UP001652432"/>
    </source>
</evidence>
<dbReference type="Gene3D" id="1.10.150.20">
    <property type="entry name" value="5' to 3' exonuclease, C-terminal subdomain"/>
    <property type="match status" value="1"/>
</dbReference>
<dbReference type="EMBL" id="JAOQKJ010000005">
    <property type="protein sequence ID" value="MCU6744285.1"/>
    <property type="molecule type" value="Genomic_DNA"/>
</dbReference>
<dbReference type="GO" id="GO:0032259">
    <property type="term" value="P:methylation"/>
    <property type="evidence" value="ECO:0007669"/>
    <property type="project" value="UniProtKB-KW"/>
</dbReference>
<dbReference type="RefSeq" id="WP_262574313.1">
    <property type="nucleotide sequence ID" value="NZ_JAOQKJ010000005.1"/>
</dbReference>
<gene>
    <name evidence="8" type="ORF">OCV77_07215</name>
</gene>
<evidence type="ECO:0000256" key="3">
    <source>
        <dbReference type="ARBA" id="ARBA00022695"/>
    </source>
</evidence>
<evidence type="ECO:0000256" key="2">
    <source>
        <dbReference type="ARBA" id="ARBA00022457"/>
    </source>
</evidence>
<dbReference type="Pfam" id="PF00817">
    <property type="entry name" value="IMS"/>
    <property type="match status" value="1"/>
</dbReference>
<keyword evidence="5" id="KW-0239">DNA-directed DNA polymerase</keyword>
<dbReference type="SUPFAM" id="SSF56672">
    <property type="entry name" value="DNA/RNA polymerases"/>
    <property type="match status" value="1"/>
</dbReference>
<protein>
    <submittedName>
        <fullName evidence="8">DNA methylase</fullName>
    </submittedName>
</protein>
<proteinExistence type="inferred from homology"/>
<sequence length="528" mass="59784">MEEKSYIAIDLKSFFASVECVERELDPLNTNLVVADAGRTEKTICLAVSPSLKAYGIPGRARLFEVVQKVKEANRKRRMEAPGGRFTGKSHFADELKAHPELAIDYIVAPPQMARYMKHSTAIYNIYLKYVAPEDIHVYSIDEVFIDVTGYLPTYGMTAHELAMTMIRDVLGNTGITATAGIGSNMYLCKIAMDIVAKHVAPDADGVRIAELTERSYRQQLWGHKPITDFWRVGRGYARKLAENGMYTMGDVARCSVGKPEDFHNEDLLYELFGVNAELLIDHAWGYEPCTIADVKAYKPENNSFCSGQVLQCPYSFEKARLVIHEMADGAALDLVDKKLVTDQIVLDIGYDIESLSNPEIRRKYKGPVTTDRYGRQVPKPAHGSINLKRQTASARMIIEATLTLYDRIVNPELLVRRMSVTTNHVVSEEEIREEESYEQLDLFTDYREKDQEREHEKEELEKERKVQEALLSIKKKYGKNAVLKGMNFLDGATARERNGQIGGHRAGTADSEPEQKKEKSENHERFV</sequence>
<dbReference type="Proteomes" id="UP001652432">
    <property type="component" value="Unassembled WGS sequence"/>
</dbReference>
<keyword evidence="4" id="KW-0227">DNA damage</keyword>
<evidence type="ECO:0000256" key="5">
    <source>
        <dbReference type="ARBA" id="ARBA00022932"/>
    </source>
</evidence>
<organism evidence="8 9">
    <name type="scientific">Suilimivivens aceti</name>
    <dbReference type="NCBI Taxonomy" id="2981774"/>
    <lineage>
        <taxon>Bacteria</taxon>
        <taxon>Bacillati</taxon>
        <taxon>Bacillota</taxon>
        <taxon>Clostridia</taxon>
        <taxon>Lachnospirales</taxon>
        <taxon>Lachnospiraceae</taxon>
        <taxon>Suilimivivens</taxon>
    </lineage>
</organism>
<evidence type="ECO:0000256" key="1">
    <source>
        <dbReference type="ARBA" id="ARBA00010945"/>
    </source>
</evidence>
<evidence type="ECO:0000256" key="6">
    <source>
        <dbReference type="SAM" id="MobiDB-lite"/>
    </source>
</evidence>
<evidence type="ECO:0000256" key="4">
    <source>
        <dbReference type="ARBA" id="ARBA00022763"/>
    </source>
</evidence>
<dbReference type="InterPro" id="IPR043502">
    <property type="entry name" value="DNA/RNA_pol_sf"/>
</dbReference>
<name>A0ABT2T207_9FIRM</name>
<evidence type="ECO:0000313" key="8">
    <source>
        <dbReference type="EMBL" id="MCU6744285.1"/>
    </source>
</evidence>
<dbReference type="InterPro" id="IPR001126">
    <property type="entry name" value="UmuC"/>
</dbReference>
<dbReference type="PROSITE" id="PS50173">
    <property type="entry name" value="UMUC"/>
    <property type="match status" value="1"/>
</dbReference>
<accession>A0ABT2T207</accession>
<dbReference type="PANTHER" id="PTHR11076">
    <property type="entry name" value="DNA REPAIR POLYMERASE UMUC / TRANSFERASE FAMILY MEMBER"/>
    <property type="match status" value="1"/>
</dbReference>
<comment type="caution">
    <text evidence="8">The sequence shown here is derived from an EMBL/GenBank/DDBJ whole genome shotgun (WGS) entry which is preliminary data.</text>
</comment>
<keyword evidence="8" id="KW-0489">Methyltransferase</keyword>
<feature type="compositionally biased region" description="Basic and acidic residues" evidence="6">
    <location>
        <begin position="514"/>
        <end position="528"/>
    </location>
</feature>
<comment type="similarity">
    <text evidence="1">Belongs to the DNA polymerase type-Y family.</text>
</comment>
<keyword evidence="3" id="KW-0548">Nucleotidyltransferase</keyword>
<dbReference type="Gene3D" id="3.30.70.270">
    <property type="match status" value="1"/>
</dbReference>
<reference evidence="8 9" key="1">
    <citation type="journal article" date="2021" name="ISME Commun">
        <title>Automated analysis of genomic sequences facilitates high-throughput and comprehensive description of bacteria.</title>
        <authorList>
            <person name="Hitch T.C.A."/>
        </authorList>
    </citation>
    <scope>NUCLEOTIDE SEQUENCE [LARGE SCALE GENOMIC DNA]</scope>
    <source>
        <strain evidence="8 9">Sanger_18</strain>
    </source>
</reference>
<evidence type="ECO:0000259" key="7">
    <source>
        <dbReference type="PROSITE" id="PS50173"/>
    </source>
</evidence>
<feature type="region of interest" description="Disordered" evidence="6">
    <location>
        <begin position="495"/>
        <end position="528"/>
    </location>
</feature>
<dbReference type="InterPro" id="IPR050116">
    <property type="entry name" value="DNA_polymerase-Y"/>
</dbReference>
<dbReference type="GO" id="GO:0008168">
    <property type="term" value="F:methyltransferase activity"/>
    <property type="evidence" value="ECO:0007669"/>
    <property type="project" value="UniProtKB-KW"/>
</dbReference>
<keyword evidence="9" id="KW-1185">Reference proteome</keyword>
<feature type="domain" description="UmuC" evidence="7">
    <location>
        <begin position="6"/>
        <end position="234"/>
    </location>
</feature>
<dbReference type="PANTHER" id="PTHR11076:SF35">
    <property type="entry name" value="DNA REPAIR PROTEIN HOMOLOG YOBH"/>
    <property type="match status" value="1"/>
</dbReference>